<name>A0A9D3YHZ6_DREPO</name>
<feature type="domain" description="CABIT" evidence="3">
    <location>
        <begin position="31"/>
        <end position="300"/>
    </location>
</feature>
<dbReference type="AlphaFoldDB" id="A0A9D3YHZ6"/>
<evidence type="ECO:0000256" key="1">
    <source>
        <dbReference type="ARBA" id="ARBA00022553"/>
    </source>
</evidence>
<keyword evidence="1" id="KW-0597">Phosphoprotein</keyword>
<reference evidence="4" key="1">
    <citation type="journal article" date="2019" name="bioRxiv">
        <title>The Genome of the Zebra Mussel, Dreissena polymorpha: A Resource for Invasive Species Research.</title>
        <authorList>
            <person name="McCartney M.A."/>
            <person name="Auch B."/>
            <person name="Kono T."/>
            <person name="Mallez S."/>
            <person name="Zhang Y."/>
            <person name="Obille A."/>
            <person name="Becker A."/>
            <person name="Abrahante J.E."/>
            <person name="Garbe J."/>
            <person name="Badalamenti J.P."/>
            <person name="Herman A."/>
            <person name="Mangelson H."/>
            <person name="Liachko I."/>
            <person name="Sullivan S."/>
            <person name="Sone E.D."/>
            <person name="Koren S."/>
            <person name="Silverstein K.A.T."/>
            <person name="Beckman K.B."/>
            <person name="Gohl D.M."/>
        </authorList>
    </citation>
    <scope>NUCLEOTIDE SEQUENCE</scope>
    <source>
        <strain evidence="4">Duluth1</strain>
        <tissue evidence="4">Whole animal</tissue>
    </source>
</reference>
<feature type="region of interest" description="Disordered" evidence="2">
    <location>
        <begin position="494"/>
        <end position="562"/>
    </location>
</feature>
<keyword evidence="5" id="KW-1185">Reference proteome</keyword>
<proteinExistence type="predicted"/>
<dbReference type="InterPro" id="IPR025946">
    <property type="entry name" value="CABIT_dom"/>
</dbReference>
<organism evidence="4 5">
    <name type="scientific">Dreissena polymorpha</name>
    <name type="common">Zebra mussel</name>
    <name type="synonym">Mytilus polymorpha</name>
    <dbReference type="NCBI Taxonomy" id="45954"/>
    <lineage>
        <taxon>Eukaryota</taxon>
        <taxon>Metazoa</taxon>
        <taxon>Spiralia</taxon>
        <taxon>Lophotrochozoa</taxon>
        <taxon>Mollusca</taxon>
        <taxon>Bivalvia</taxon>
        <taxon>Autobranchia</taxon>
        <taxon>Heteroconchia</taxon>
        <taxon>Euheterodonta</taxon>
        <taxon>Imparidentia</taxon>
        <taxon>Neoheterodontei</taxon>
        <taxon>Myida</taxon>
        <taxon>Dreissenoidea</taxon>
        <taxon>Dreissenidae</taxon>
        <taxon>Dreissena</taxon>
    </lineage>
</organism>
<evidence type="ECO:0000313" key="4">
    <source>
        <dbReference type="EMBL" id="KAH3698449.1"/>
    </source>
</evidence>
<evidence type="ECO:0000256" key="2">
    <source>
        <dbReference type="SAM" id="MobiDB-lite"/>
    </source>
</evidence>
<dbReference type="PANTHER" id="PTHR14454">
    <property type="entry name" value="GRB2-ASSOCIATED AND REGULATOR OF MAPK PROTEIN FAMILY MEMBER"/>
    <property type="match status" value="1"/>
</dbReference>
<sequence length="562" mass="63904">MYYQKEAVLQRPVWDKESVSLKDFLNANDVPCVSKVVQGQFLNIGASRFIPLKKLHQKIIVHSIQKELKVLGHSVNKVYSRDRRTYKLLPLKQTVSIPTTYRGWFELVSENGHIAKPIDNVRDLAKLFPKVINVLVRQNIKAFVANDRNGKMTFDMKKVVNAGEQLKIVGDLTTCTQTISNMVTQVRLLKCTDVRGDALYLGFDQRGLFSPVANETDVTGDVTGVFLIKDIINRFRLPLTVKLVHGVWPKVDATRFTGLIRLDLEYTDEIAFVCPLNRKAHRLYTIPTEVSLGLSTAVNNKDLKVNEAFTNIMVMCNRLVANYYNTIHLIISLPEGVMKGKSHSMANVYSNPNYNTMTSEKTLSPIKRFKSEEDILLDDIDDIYGYLRAGKQPPVGKYTRTGDFDEETYYEDPMTKFKSQIEKLDNCDVIGNKRNTDYMFVDTKAMLDGKHNRVVVTGHRQPDDTPPDLPPRQYKQTKSSPVIHAVPTIAAQVDGHLSSTTGSSLESRSTRTEQSRSVLFRTILKESQTNSRGIKRRRDGKKENSSTNFSHVRKRRRHSSML</sequence>
<reference evidence="4" key="2">
    <citation type="submission" date="2020-11" db="EMBL/GenBank/DDBJ databases">
        <authorList>
            <person name="McCartney M.A."/>
            <person name="Auch B."/>
            <person name="Kono T."/>
            <person name="Mallez S."/>
            <person name="Becker A."/>
            <person name="Gohl D.M."/>
            <person name="Silverstein K.A.T."/>
            <person name="Koren S."/>
            <person name="Bechman K.B."/>
            <person name="Herman A."/>
            <person name="Abrahante J.E."/>
            <person name="Garbe J."/>
        </authorList>
    </citation>
    <scope>NUCLEOTIDE SEQUENCE</scope>
    <source>
        <strain evidence="4">Duluth1</strain>
        <tissue evidence="4">Whole animal</tissue>
    </source>
</reference>
<dbReference type="EMBL" id="JAIWYP010000016">
    <property type="protein sequence ID" value="KAH3698449.1"/>
    <property type="molecule type" value="Genomic_DNA"/>
</dbReference>
<evidence type="ECO:0000259" key="3">
    <source>
        <dbReference type="Pfam" id="PF12736"/>
    </source>
</evidence>
<dbReference type="InterPro" id="IPR052281">
    <property type="entry name" value="GAREM"/>
</dbReference>
<feature type="region of interest" description="Disordered" evidence="2">
    <location>
        <begin position="457"/>
        <end position="480"/>
    </location>
</feature>
<dbReference type="Pfam" id="PF12736">
    <property type="entry name" value="CABIT"/>
    <property type="match status" value="1"/>
</dbReference>
<protein>
    <recommendedName>
        <fullName evidence="3">CABIT domain-containing protein</fullName>
    </recommendedName>
</protein>
<feature type="compositionally biased region" description="Low complexity" evidence="2">
    <location>
        <begin position="497"/>
        <end position="507"/>
    </location>
</feature>
<accession>A0A9D3YHZ6</accession>
<comment type="caution">
    <text evidence="4">The sequence shown here is derived from an EMBL/GenBank/DDBJ whole genome shotgun (WGS) entry which is preliminary data.</text>
</comment>
<gene>
    <name evidence="4" type="ORF">DPMN_085970</name>
</gene>
<evidence type="ECO:0000313" key="5">
    <source>
        <dbReference type="Proteomes" id="UP000828390"/>
    </source>
</evidence>
<dbReference type="PANTHER" id="PTHR14454:SF11">
    <property type="entry name" value="SERRANO, ISOFORM F"/>
    <property type="match status" value="1"/>
</dbReference>
<dbReference type="Proteomes" id="UP000828390">
    <property type="component" value="Unassembled WGS sequence"/>
</dbReference>
<feature type="compositionally biased region" description="Basic residues" evidence="2">
    <location>
        <begin position="551"/>
        <end position="562"/>
    </location>
</feature>